<dbReference type="Proteomes" id="UP000193118">
    <property type="component" value="Unassembled WGS sequence"/>
</dbReference>
<evidence type="ECO:0000313" key="2">
    <source>
        <dbReference type="EMBL" id="OSI13653.1"/>
    </source>
</evidence>
<dbReference type="EMBL" id="MTBO01000071">
    <property type="protein sequence ID" value="OSI13653.1"/>
    <property type="molecule type" value="Genomic_DNA"/>
</dbReference>
<comment type="caution">
    <text evidence="2">The sequence shown here is derived from an EMBL/GenBank/DDBJ whole genome shotgun (WGS) entry which is preliminary data.</text>
</comment>
<protein>
    <submittedName>
        <fullName evidence="2">Uncharacterized protein</fullName>
    </submittedName>
</protein>
<reference evidence="3" key="1">
    <citation type="submission" date="2017-01" db="EMBL/GenBank/DDBJ databases">
        <authorList>
            <person name="Wolfgang W.J."/>
            <person name="Cole J."/>
            <person name="Wroblewski D."/>
            <person name="Mcginnis J."/>
            <person name="Musser K.A."/>
        </authorList>
    </citation>
    <scope>NUCLEOTIDE SEQUENCE [LARGE SCALE GENOMIC DNA]</scope>
    <source>
        <strain evidence="3">DSM 19151</strain>
    </source>
</reference>
<gene>
    <name evidence="2" type="ORF">BWD09_13070</name>
</gene>
<keyword evidence="3" id="KW-1185">Reference proteome</keyword>
<dbReference type="GeneID" id="94580736"/>
<feature type="signal peptide" evidence="1">
    <location>
        <begin position="1"/>
        <end position="19"/>
    </location>
</feature>
<feature type="chain" id="PRO_5012665400" evidence="1">
    <location>
        <begin position="20"/>
        <end position="68"/>
    </location>
</feature>
<dbReference type="RefSeq" id="WP_085367192.1">
    <property type="nucleotide sequence ID" value="NZ_CAUJPZ010000111.1"/>
</dbReference>
<keyword evidence="1" id="KW-0732">Signal</keyword>
<dbReference type="AlphaFoldDB" id="A0A1X3D165"/>
<evidence type="ECO:0000256" key="1">
    <source>
        <dbReference type="SAM" id="SignalP"/>
    </source>
</evidence>
<proteinExistence type="predicted"/>
<accession>A0A1X3D165</accession>
<sequence length="68" mass="7561">MKKLSALLLGLMLAANVYAAGSAASGSTAVQSQNTVKPSWWDWWLSKCPPLMPLRFCPYSPDYIEKNR</sequence>
<organism evidence="2 3">
    <name type="scientific">Neisseria dentiae</name>
    <dbReference type="NCBI Taxonomy" id="194197"/>
    <lineage>
        <taxon>Bacteria</taxon>
        <taxon>Pseudomonadati</taxon>
        <taxon>Pseudomonadota</taxon>
        <taxon>Betaproteobacteria</taxon>
        <taxon>Neisseriales</taxon>
        <taxon>Neisseriaceae</taxon>
        <taxon>Neisseria</taxon>
    </lineage>
</organism>
<name>A0A1X3D165_9NEIS</name>
<evidence type="ECO:0000313" key="3">
    <source>
        <dbReference type="Proteomes" id="UP000193118"/>
    </source>
</evidence>